<evidence type="ECO:0000256" key="1">
    <source>
        <dbReference type="ARBA" id="ARBA00003720"/>
    </source>
</evidence>
<dbReference type="SUPFAM" id="SSF53901">
    <property type="entry name" value="Thiolase-like"/>
    <property type="match status" value="2"/>
</dbReference>
<comment type="similarity">
    <text evidence="3 12">Belongs to the thiolase-like superfamily. Thiolase family.</text>
</comment>
<feature type="domain" description="Thiolase C-terminal" evidence="14">
    <location>
        <begin position="275"/>
        <end position="399"/>
    </location>
</feature>
<evidence type="ECO:0000256" key="11">
    <source>
        <dbReference type="PIRSR" id="PIRSR000429-1"/>
    </source>
</evidence>
<keyword evidence="6 12" id="KW-0808">Transferase</keyword>
<dbReference type="Proteomes" id="UP000295382">
    <property type="component" value="Unassembled WGS sequence"/>
</dbReference>
<dbReference type="PANTHER" id="PTHR18919">
    <property type="entry name" value="ACETYL-COA C-ACYLTRANSFERASE"/>
    <property type="match status" value="1"/>
</dbReference>
<dbReference type="InterPro" id="IPR016039">
    <property type="entry name" value="Thiolase-like"/>
</dbReference>
<dbReference type="PIRSF" id="PIRSF000429">
    <property type="entry name" value="Ac-CoA_Ac_transf"/>
    <property type="match status" value="1"/>
</dbReference>
<evidence type="ECO:0000256" key="9">
    <source>
        <dbReference type="ARBA" id="ARBA00041222"/>
    </source>
</evidence>
<evidence type="ECO:0000256" key="3">
    <source>
        <dbReference type="ARBA" id="ARBA00010982"/>
    </source>
</evidence>
<evidence type="ECO:0000256" key="8">
    <source>
        <dbReference type="ARBA" id="ARBA00023315"/>
    </source>
</evidence>
<evidence type="ECO:0000256" key="5">
    <source>
        <dbReference type="ARBA" id="ARBA00016181"/>
    </source>
</evidence>
<reference evidence="15 16" key="1">
    <citation type="submission" date="2019-03" db="EMBL/GenBank/DDBJ databases">
        <title>Genomic Encyclopedia of Type Strains, Phase IV (KMG-IV): sequencing the most valuable type-strain genomes for metagenomic binning, comparative biology and taxonomic classification.</title>
        <authorList>
            <person name="Goeker M."/>
        </authorList>
    </citation>
    <scope>NUCLEOTIDE SEQUENCE [LARGE SCALE GENOMIC DNA]</scope>
    <source>
        <strain evidence="15 16">DSM 7445</strain>
    </source>
</reference>
<dbReference type="Gene3D" id="3.40.47.10">
    <property type="match status" value="1"/>
</dbReference>
<keyword evidence="8 12" id="KW-0012">Acyltransferase</keyword>
<proteinExistence type="inferred from homology"/>
<dbReference type="InterPro" id="IPR020613">
    <property type="entry name" value="Thiolase_CS"/>
</dbReference>
<evidence type="ECO:0000256" key="4">
    <source>
        <dbReference type="ARBA" id="ARBA00012233"/>
    </source>
</evidence>
<dbReference type="PROSITE" id="PS00737">
    <property type="entry name" value="THIOLASE_2"/>
    <property type="match status" value="1"/>
</dbReference>
<dbReference type="NCBIfam" id="TIGR02430">
    <property type="entry name" value="pcaF"/>
    <property type="match status" value="1"/>
</dbReference>
<name>A0A4R3HUN9_PAULE</name>
<evidence type="ECO:0000259" key="14">
    <source>
        <dbReference type="Pfam" id="PF02803"/>
    </source>
</evidence>
<feature type="active site" description="Proton acceptor" evidence="11">
    <location>
        <position position="356"/>
    </location>
</feature>
<dbReference type="InterPro" id="IPR020610">
    <property type="entry name" value="Thiolase_AS"/>
</dbReference>
<comment type="caution">
    <text evidence="15">The sequence shown here is derived from an EMBL/GenBank/DDBJ whole genome shotgun (WGS) entry which is preliminary data.</text>
</comment>
<accession>A0A4R3HUN9</accession>
<dbReference type="InterPro" id="IPR020616">
    <property type="entry name" value="Thiolase_N"/>
</dbReference>
<evidence type="ECO:0000256" key="6">
    <source>
        <dbReference type="ARBA" id="ARBA00022679"/>
    </source>
</evidence>
<feature type="active site" description="Proton acceptor" evidence="11">
    <location>
        <position position="386"/>
    </location>
</feature>
<dbReference type="FunFam" id="3.40.47.10:FF:000010">
    <property type="entry name" value="Acetyl-CoA acetyltransferase (Thiolase)"/>
    <property type="match status" value="1"/>
</dbReference>
<dbReference type="NCBIfam" id="NF006551">
    <property type="entry name" value="PRK09050.1"/>
    <property type="match status" value="1"/>
</dbReference>
<evidence type="ECO:0000256" key="7">
    <source>
        <dbReference type="ARBA" id="ARBA00022797"/>
    </source>
</evidence>
<comment type="pathway">
    <text evidence="2">Aromatic compound metabolism; beta-ketoadipate pathway; acetyl-CoA and succinyl-CoA from 3-oxoadipate: step 2/2.</text>
</comment>
<dbReference type="PANTHER" id="PTHR18919:SF107">
    <property type="entry name" value="ACETYL-COA ACETYLTRANSFERASE, CYTOSOLIC"/>
    <property type="match status" value="1"/>
</dbReference>
<gene>
    <name evidence="15" type="ORF">EDC30_11517</name>
</gene>
<protein>
    <recommendedName>
        <fullName evidence="5">Beta-ketoadipyl-CoA thiolase</fullName>
        <ecNumber evidence="4">2.3.1.174</ecNumber>
    </recommendedName>
    <alternativeName>
        <fullName evidence="9">3-oxoadipyl-CoA thiolase</fullName>
    </alternativeName>
</protein>
<comment type="catalytic activity">
    <reaction evidence="10">
        <text>succinyl-CoA + acetyl-CoA = 3-oxoadipyl-CoA + CoA</text>
        <dbReference type="Rhea" id="RHEA:19481"/>
        <dbReference type="ChEBI" id="CHEBI:57287"/>
        <dbReference type="ChEBI" id="CHEBI:57288"/>
        <dbReference type="ChEBI" id="CHEBI:57292"/>
        <dbReference type="ChEBI" id="CHEBI:57348"/>
        <dbReference type="EC" id="2.3.1.174"/>
    </reaction>
</comment>
<keyword evidence="7" id="KW-0058">Aromatic hydrocarbons catabolism</keyword>
<dbReference type="PROSITE" id="PS00099">
    <property type="entry name" value="THIOLASE_3"/>
    <property type="match status" value="1"/>
</dbReference>
<keyword evidence="16" id="KW-1185">Reference proteome</keyword>
<dbReference type="Pfam" id="PF00108">
    <property type="entry name" value="Thiolase_N"/>
    <property type="match status" value="1"/>
</dbReference>
<sequence length="400" mass="42309">MKDVFICDAIRTPIGRYAGSLSSVRADDLGAVPIRALMARNPDVDWKAVDEVIYGCANQAGEDNRNVARMSALLAGLPVEVAGSTVNRLCGSGMDAIGSAARAIRTGEASLIIAGGVESMSRAPFVQGKATTAFSRAAEIHDTTIGWRFVNPLMKKEYGVDSMPETAENVADDYKVNRADQDAFALRSQQKAARAQRDGTLAEEIIAVQVPLKKGETVMVEKDEHPRETTLEALAKLKPIVRHDGTITAGNASGVNDGACAVLLADEEAVKRYGLKPRARILGMATAGVAPRVMGIGPAPATKKLLAHLNMTIDQFDVIELNEAFASQGLAVLRELGVADDDTRVNPNGGAIALGHPLGMSGARLVTTATYELQRKGGRYALCTMCIGVGQGIAMAIERV</sequence>
<dbReference type="EC" id="2.3.1.174" evidence="4"/>
<evidence type="ECO:0000259" key="13">
    <source>
        <dbReference type="Pfam" id="PF00108"/>
    </source>
</evidence>
<dbReference type="PROSITE" id="PS00098">
    <property type="entry name" value="THIOLASE_1"/>
    <property type="match status" value="1"/>
</dbReference>
<organism evidence="15 16">
    <name type="scientific">Paucimonas lemoignei</name>
    <name type="common">Pseudomonas lemoignei</name>
    <dbReference type="NCBI Taxonomy" id="29443"/>
    <lineage>
        <taxon>Bacteria</taxon>
        <taxon>Pseudomonadati</taxon>
        <taxon>Pseudomonadota</taxon>
        <taxon>Betaproteobacteria</taxon>
        <taxon>Burkholderiales</taxon>
        <taxon>Burkholderiaceae</taxon>
        <taxon>Paucimonas</taxon>
    </lineage>
</organism>
<dbReference type="NCBIfam" id="TIGR01930">
    <property type="entry name" value="AcCoA-C-Actrans"/>
    <property type="match status" value="1"/>
</dbReference>
<dbReference type="AlphaFoldDB" id="A0A4R3HUN9"/>
<dbReference type="Pfam" id="PF02803">
    <property type="entry name" value="Thiolase_C"/>
    <property type="match status" value="1"/>
</dbReference>
<evidence type="ECO:0000313" key="16">
    <source>
        <dbReference type="Proteomes" id="UP000295382"/>
    </source>
</evidence>
<dbReference type="OrthoDB" id="8523144at2"/>
<evidence type="ECO:0000256" key="12">
    <source>
        <dbReference type="RuleBase" id="RU003557"/>
    </source>
</evidence>
<feature type="active site" description="Acyl-thioester intermediate" evidence="11">
    <location>
        <position position="90"/>
    </location>
</feature>
<dbReference type="GO" id="GO:0019619">
    <property type="term" value="P:3,4-dihydroxybenzoate catabolic process"/>
    <property type="evidence" value="ECO:0007669"/>
    <property type="project" value="InterPro"/>
</dbReference>
<dbReference type="RefSeq" id="WP_132260065.1">
    <property type="nucleotide sequence ID" value="NZ_SLZQ01000015.1"/>
</dbReference>
<evidence type="ECO:0000256" key="10">
    <source>
        <dbReference type="ARBA" id="ARBA00048527"/>
    </source>
</evidence>
<evidence type="ECO:0000256" key="2">
    <source>
        <dbReference type="ARBA" id="ARBA00005071"/>
    </source>
</evidence>
<dbReference type="InterPro" id="IPR020615">
    <property type="entry name" value="Thiolase_acyl_enz_int_AS"/>
</dbReference>
<comment type="function">
    <text evidence="1">Catalyzes thiolytic cleavage of beta-ketoadipyl-CoA to succinyl-CoA and acetyl-CoA.</text>
</comment>
<dbReference type="GO" id="GO:0033812">
    <property type="term" value="F:3-oxoadipyl-CoA thiolase activity"/>
    <property type="evidence" value="ECO:0007669"/>
    <property type="project" value="UniProtKB-EC"/>
</dbReference>
<evidence type="ECO:0000313" key="15">
    <source>
        <dbReference type="EMBL" id="TCS33727.1"/>
    </source>
</evidence>
<dbReference type="InterPro" id="IPR002155">
    <property type="entry name" value="Thiolase"/>
</dbReference>
<dbReference type="EMBL" id="SLZQ01000015">
    <property type="protein sequence ID" value="TCS33727.1"/>
    <property type="molecule type" value="Genomic_DNA"/>
</dbReference>
<dbReference type="InterPro" id="IPR012793">
    <property type="entry name" value="PcaF"/>
</dbReference>
<dbReference type="InterPro" id="IPR020617">
    <property type="entry name" value="Thiolase_C"/>
</dbReference>
<dbReference type="CDD" id="cd00751">
    <property type="entry name" value="thiolase"/>
    <property type="match status" value="1"/>
</dbReference>
<feature type="domain" description="Thiolase N-terminal" evidence="13">
    <location>
        <begin position="4"/>
        <end position="268"/>
    </location>
</feature>